<dbReference type="PROSITE" id="PS51767">
    <property type="entry name" value="PEPTIDASE_A1"/>
    <property type="match status" value="1"/>
</dbReference>
<dbReference type="InterPro" id="IPR033121">
    <property type="entry name" value="PEPTIDASE_A1"/>
</dbReference>
<feature type="region of interest" description="Disordered" evidence="2">
    <location>
        <begin position="243"/>
        <end position="265"/>
    </location>
</feature>
<dbReference type="InterPro" id="IPR001461">
    <property type="entry name" value="Aspartic_peptidase_A1"/>
</dbReference>
<dbReference type="SUPFAM" id="SSF50630">
    <property type="entry name" value="Acid proteases"/>
    <property type="match status" value="1"/>
</dbReference>
<keyword evidence="5" id="KW-1185">Reference proteome</keyword>
<dbReference type="Gene3D" id="2.40.70.10">
    <property type="entry name" value="Acid Proteases"/>
    <property type="match status" value="1"/>
</dbReference>
<name>A0ABQ8Q951_9AGAR</name>
<evidence type="ECO:0000259" key="3">
    <source>
        <dbReference type="PROSITE" id="PS51767"/>
    </source>
</evidence>
<evidence type="ECO:0000313" key="4">
    <source>
        <dbReference type="EMBL" id="KAJ3995078.1"/>
    </source>
</evidence>
<evidence type="ECO:0000313" key="5">
    <source>
        <dbReference type="Proteomes" id="UP001163828"/>
    </source>
</evidence>
<organism evidence="4 5">
    <name type="scientific">Lentinula boryana</name>
    <dbReference type="NCBI Taxonomy" id="40481"/>
    <lineage>
        <taxon>Eukaryota</taxon>
        <taxon>Fungi</taxon>
        <taxon>Dikarya</taxon>
        <taxon>Basidiomycota</taxon>
        <taxon>Agaricomycotina</taxon>
        <taxon>Agaricomycetes</taxon>
        <taxon>Agaricomycetidae</taxon>
        <taxon>Agaricales</taxon>
        <taxon>Marasmiineae</taxon>
        <taxon>Omphalotaceae</taxon>
        <taxon>Lentinula</taxon>
    </lineage>
</organism>
<dbReference type="PRINTS" id="PR00792">
    <property type="entry name" value="PEPSIN"/>
</dbReference>
<proteinExistence type="inferred from homology"/>
<protein>
    <submittedName>
        <fullName evidence="4">Aspartic peptidase domain-containing protein</fullName>
    </submittedName>
</protein>
<dbReference type="InterPro" id="IPR021109">
    <property type="entry name" value="Peptidase_aspartic_dom_sf"/>
</dbReference>
<dbReference type="Proteomes" id="UP001163828">
    <property type="component" value="Unassembled WGS sequence"/>
</dbReference>
<reference evidence="4" key="1">
    <citation type="submission" date="2022-08" db="EMBL/GenBank/DDBJ databases">
        <authorList>
            <consortium name="DOE Joint Genome Institute"/>
            <person name="Min B."/>
            <person name="Riley R."/>
            <person name="Sierra-Patev S."/>
            <person name="Naranjo-Ortiz M."/>
            <person name="Looney B."/>
            <person name="Konkel Z."/>
            <person name="Slot J.C."/>
            <person name="Sakamoto Y."/>
            <person name="Steenwyk J.L."/>
            <person name="Rokas A."/>
            <person name="Carro J."/>
            <person name="Camarero S."/>
            <person name="Ferreira P."/>
            <person name="Molpeceres G."/>
            <person name="Ruiz-Duenas F.J."/>
            <person name="Serrano A."/>
            <person name="Henrissat B."/>
            <person name="Drula E."/>
            <person name="Hughes K.W."/>
            <person name="Mata J.L."/>
            <person name="Ishikawa N.K."/>
            <person name="Vargas-Isla R."/>
            <person name="Ushijima S."/>
            <person name="Smith C.A."/>
            <person name="Ahrendt S."/>
            <person name="Andreopoulos W."/>
            <person name="He G."/>
            <person name="Labutti K."/>
            <person name="Lipzen A."/>
            <person name="Ng V."/>
            <person name="Sandor L."/>
            <person name="Barry K."/>
            <person name="Martinez A.T."/>
            <person name="Xiao Y."/>
            <person name="Gibbons J.G."/>
            <person name="Terashima K."/>
            <person name="Hibbett D.S."/>
            <person name="Grigoriev I.V."/>
        </authorList>
    </citation>
    <scope>NUCLEOTIDE SEQUENCE</scope>
    <source>
        <strain evidence="4">TFB10827</strain>
    </source>
</reference>
<feature type="compositionally biased region" description="Basic residues" evidence="2">
    <location>
        <begin position="252"/>
        <end position="265"/>
    </location>
</feature>
<comment type="similarity">
    <text evidence="1">Belongs to the peptidase A1 family.</text>
</comment>
<dbReference type="EMBL" id="MU790670">
    <property type="protein sequence ID" value="KAJ3995078.1"/>
    <property type="molecule type" value="Genomic_DNA"/>
</dbReference>
<comment type="caution">
    <text evidence="4">The sequence shown here is derived from an EMBL/GenBank/DDBJ whole genome shotgun (WGS) entry which is preliminary data.</text>
</comment>
<evidence type="ECO:0000256" key="2">
    <source>
        <dbReference type="SAM" id="MobiDB-lite"/>
    </source>
</evidence>
<evidence type="ECO:0000256" key="1">
    <source>
        <dbReference type="ARBA" id="ARBA00007447"/>
    </source>
</evidence>
<accession>A0ABQ8Q951</accession>
<dbReference type="PANTHER" id="PTHR47966">
    <property type="entry name" value="BETA-SITE APP-CLEAVING ENZYME, ISOFORM A-RELATED"/>
    <property type="match status" value="1"/>
</dbReference>
<feature type="domain" description="Peptidase A1" evidence="3">
    <location>
        <begin position="1"/>
        <end position="240"/>
    </location>
</feature>
<dbReference type="PANTHER" id="PTHR47966:SF47">
    <property type="entry name" value="ENDOPEPTIDASE, PUTATIVE (AFU_ORTHOLOGUE AFUA_3G01220)-RELATED"/>
    <property type="match status" value="1"/>
</dbReference>
<sequence length="265" mass="28141">MSQLISPPKEKMMIFSVALNRGSFAAENSSDLDTNLGFIAFGGIAPVEVTDAAVTVPIQGYNAATFTPENGTDVTYFYYAVDVERMSFTGNDVVFGTTNNIILDSGTTLDYVPTDVAEAFAAAFDPPAIKDDDFGVYTVVCSATVPEFTVTIGGVTFTVDPADNLFPLGIQDDEGNDLCASGTFGEGQPNPKAPRKLIGSISSDGGPSTGAEGNVFILGDTFLHNVVATFNIETDEITISQRAPYTSESNNTRRRAPASVRRRNV</sequence>
<dbReference type="Pfam" id="PF00026">
    <property type="entry name" value="Asp"/>
    <property type="match status" value="1"/>
</dbReference>
<gene>
    <name evidence="4" type="ORF">F5050DRAFT_1903668</name>
</gene>